<evidence type="ECO:0000313" key="5">
    <source>
        <dbReference type="EMBL" id="MDS1268868.1"/>
    </source>
</evidence>
<dbReference type="InterPro" id="IPR050679">
    <property type="entry name" value="Bact_HTH_transcr_reg"/>
</dbReference>
<name>A0ABU2H0N8_9ACTN</name>
<dbReference type="Gene3D" id="3.40.1410.10">
    <property type="entry name" value="Chorismate lyase-like"/>
    <property type="match status" value="1"/>
</dbReference>
<dbReference type="RefSeq" id="WP_310910378.1">
    <property type="nucleotide sequence ID" value="NZ_JAVLVT010000001.1"/>
</dbReference>
<dbReference type="InterPro" id="IPR028978">
    <property type="entry name" value="Chorismate_lyase_/UTRA_dom_sf"/>
</dbReference>
<dbReference type="PROSITE" id="PS50949">
    <property type="entry name" value="HTH_GNTR"/>
    <property type="match status" value="1"/>
</dbReference>
<dbReference type="SMART" id="SM00866">
    <property type="entry name" value="UTRA"/>
    <property type="match status" value="1"/>
</dbReference>
<sequence>MPTSEDETGPIYRVIADKLRKSIITGELVDGQRVPGENELMRRYGVARATARQALRTLIDEGIVTPVRGSGNFVRSFRPVRRHAPKRLSAELWGRGRPIWDADAGDRTVEVDNVSVREVRPPEHVARALDLPESATTVRRQRRYLVDNRPLQLATSYLPAELARGDGAVLTAVDTGPGGIYARLDELGSAPAHFTEELRVRMPGPHEAEALSLAPGTPVIEVVRTALTAHQQAVELNEMVLDGSAHVLAYDFDA</sequence>
<dbReference type="Proteomes" id="UP001250214">
    <property type="component" value="Unassembled WGS sequence"/>
</dbReference>
<keyword evidence="3" id="KW-0804">Transcription</keyword>
<keyword evidence="6" id="KW-1185">Reference proteome</keyword>
<dbReference type="PANTHER" id="PTHR44846:SF17">
    <property type="entry name" value="GNTR-FAMILY TRANSCRIPTIONAL REGULATOR"/>
    <property type="match status" value="1"/>
</dbReference>
<organism evidence="5 6">
    <name type="scientific">Lipingzhangella rawalii</name>
    <dbReference type="NCBI Taxonomy" id="2055835"/>
    <lineage>
        <taxon>Bacteria</taxon>
        <taxon>Bacillati</taxon>
        <taxon>Actinomycetota</taxon>
        <taxon>Actinomycetes</taxon>
        <taxon>Streptosporangiales</taxon>
        <taxon>Nocardiopsidaceae</taxon>
        <taxon>Lipingzhangella</taxon>
    </lineage>
</organism>
<dbReference type="InterPro" id="IPR011663">
    <property type="entry name" value="UTRA"/>
</dbReference>
<dbReference type="EMBL" id="JAVLVT010000001">
    <property type="protein sequence ID" value="MDS1268868.1"/>
    <property type="molecule type" value="Genomic_DNA"/>
</dbReference>
<keyword evidence="1" id="KW-0805">Transcription regulation</keyword>
<dbReference type="SUPFAM" id="SSF46785">
    <property type="entry name" value="Winged helix' DNA-binding domain"/>
    <property type="match status" value="1"/>
</dbReference>
<dbReference type="Pfam" id="PF07702">
    <property type="entry name" value="UTRA"/>
    <property type="match status" value="1"/>
</dbReference>
<evidence type="ECO:0000256" key="1">
    <source>
        <dbReference type="ARBA" id="ARBA00023015"/>
    </source>
</evidence>
<proteinExistence type="predicted"/>
<protein>
    <submittedName>
        <fullName evidence="5">GntR family transcriptional regulator</fullName>
    </submittedName>
</protein>
<dbReference type="InterPro" id="IPR036388">
    <property type="entry name" value="WH-like_DNA-bd_sf"/>
</dbReference>
<gene>
    <name evidence="5" type="ORF">RIF23_01015</name>
</gene>
<evidence type="ECO:0000313" key="6">
    <source>
        <dbReference type="Proteomes" id="UP001250214"/>
    </source>
</evidence>
<dbReference type="InterPro" id="IPR000524">
    <property type="entry name" value="Tscrpt_reg_HTH_GntR"/>
</dbReference>
<feature type="domain" description="HTH gntR-type" evidence="4">
    <location>
        <begin position="9"/>
        <end position="77"/>
    </location>
</feature>
<evidence type="ECO:0000256" key="2">
    <source>
        <dbReference type="ARBA" id="ARBA00023125"/>
    </source>
</evidence>
<evidence type="ECO:0000259" key="4">
    <source>
        <dbReference type="PROSITE" id="PS50949"/>
    </source>
</evidence>
<reference evidence="6" key="1">
    <citation type="submission" date="2023-07" db="EMBL/GenBank/DDBJ databases">
        <title>Novel species in the genus Lipingzhangella isolated from Sambhar Salt Lake.</title>
        <authorList>
            <person name="Jiya N."/>
            <person name="Kajale S."/>
            <person name="Sharma A."/>
        </authorList>
    </citation>
    <scope>NUCLEOTIDE SEQUENCE [LARGE SCALE GENOMIC DNA]</scope>
    <source>
        <strain evidence="6">LS1_29</strain>
    </source>
</reference>
<keyword evidence="2" id="KW-0238">DNA-binding</keyword>
<dbReference type="Gene3D" id="1.10.10.10">
    <property type="entry name" value="Winged helix-like DNA-binding domain superfamily/Winged helix DNA-binding domain"/>
    <property type="match status" value="1"/>
</dbReference>
<dbReference type="InterPro" id="IPR036390">
    <property type="entry name" value="WH_DNA-bd_sf"/>
</dbReference>
<dbReference type="SMART" id="SM00345">
    <property type="entry name" value="HTH_GNTR"/>
    <property type="match status" value="1"/>
</dbReference>
<evidence type="ECO:0000256" key="3">
    <source>
        <dbReference type="ARBA" id="ARBA00023163"/>
    </source>
</evidence>
<accession>A0ABU2H0N8</accession>
<dbReference type="SUPFAM" id="SSF64288">
    <property type="entry name" value="Chorismate lyase-like"/>
    <property type="match status" value="1"/>
</dbReference>
<dbReference type="PRINTS" id="PR00035">
    <property type="entry name" value="HTHGNTR"/>
</dbReference>
<comment type="caution">
    <text evidence="5">The sequence shown here is derived from an EMBL/GenBank/DDBJ whole genome shotgun (WGS) entry which is preliminary data.</text>
</comment>
<dbReference type="Pfam" id="PF00392">
    <property type="entry name" value="GntR"/>
    <property type="match status" value="1"/>
</dbReference>
<dbReference type="CDD" id="cd07377">
    <property type="entry name" value="WHTH_GntR"/>
    <property type="match status" value="1"/>
</dbReference>
<dbReference type="PANTHER" id="PTHR44846">
    <property type="entry name" value="MANNOSYL-D-GLYCERATE TRANSPORT/METABOLISM SYSTEM REPRESSOR MNGR-RELATED"/>
    <property type="match status" value="1"/>
</dbReference>